<evidence type="ECO:0000313" key="2">
    <source>
        <dbReference type="EMBL" id="BCB77336.1"/>
    </source>
</evidence>
<accession>A0A6F8XU32</accession>
<name>A0A6F8XU32_9ACTN</name>
<dbReference type="Proteomes" id="UP000502508">
    <property type="component" value="Chromosome"/>
</dbReference>
<protein>
    <submittedName>
        <fullName evidence="2">Uncharacterized protein</fullName>
    </submittedName>
</protein>
<feature type="compositionally biased region" description="Gly residues" evidence="1">
    <location>
        <begin position="90"/>
        <end position="99"/>
    </location>
</feature>
<feature type="region of interest" description="Disordered" evidence="1">
    <location>
        <begin position="1"/>
        <end position="99"/>
    </location>
</feature>
<reference evidence="2 3" key="2">
    <citation type="submission" date="2020-03" db="EMBL/GenBank/DDBJ databases">
        <authorList>
            <person name="Ichikawa N."/>
            <person name="Kimura A."/>
            <person name="Kitahashi Y."/>
            <person name="Uohara A."/>
        </authorList>
    </citation>
    <scope>NUCLEOTIDE SEQUENCE [LARGE SCALE GENOMIC DNA]</scope>
    <source>
        <strain evidence="2 3">NBRC 107702</strain>
    </source>
</reference>
<evidence type="ECO:0000256" key="1">
    <source>
        <dbReference type="SAM" id="MobiDB-lite"/>
    </source>
</evidence>
<evidence type="ECO:0000313" key="3">
    <source>
        <dbReference type="Proteomes" id="UP000502508"/>
    </source>
</evidence>
<dbReference type="AlphaFoldDB" id="A0A6F8XU32"/>
<dbReference type="KEGG" id="pfla:Pflav_037460"/>
<gene>
    <name evidence="2" type="ORF">Pflav_037460</name>
</gene>
<feature type="compositionally biased region" description="Pro residues" evidence="1">
    <location>
        <begin position="22"/>
        <end position="32"/>
    </location>
</feature>
<keyword evidence="3" id="KW-1185">Reference proteome</keyword>
<dbReference type="EMBL" id="AP022870">
    <property type="protein sequence ID" value="BCB77336.1"/>
    <property type="molecule type" value="Genomic_DNA"/>
</dbReference>
<organism evidence="2 3">
    <name type="scientific">Phytohabitans flavus</name>
    <dbReference type="NCBI Taxonomy" id="1076124"/>
    <lineage>
        <taxon>Bacteria</taxon>
        <taxon>Bacillati</taxon>
        <taxon>Actinomycetota</taxon>
        <taxon>Actinomycetes</taxon>
        <taxon>Micromonosporales</taxon>
        <taxon>Micromonosporaceae</taxon>
    </lineage>
</organism>
<sequence>MYGRQRTGLPECGGGATGTPARPTPLIRPLPANPTGAVASGSSGSSAVESNGAAPTAESAAEARAAPVAYRSAGSFSSARSTTARTAGGTSAGSSGGGVSRCIIATATGLSPMKGGWPAIAW</sequence>
<feature type="compositionally biased region" description="Low complexity" evidence="1">
    <location>
        <begin position="36"/>
        <end position="89"/>
    </location>
</feature>
<proteinExistence type="predicted"/>
<reference evidence="2 3" key="1">
    <citation type="submission" date="2020-03" db="EMBL/GenBank/DDBJ databases">
        <title>Whole genome shotgun sequence of Phytohabitans flavus NBRC 107702.</title>
        <authorList>
            <person name="Komaki H."/>
            <person name="Tamura T."/>
        </authorList>
    </citation>
    <scope>NUCLEOTIDE SEQUENCE [LARGE SCALE GENOMIC DNA]</scope>
    <source>
        <strain evidence="2 3">NBRC 107702</strain>
    </source>
</reference>